<proteinExistence type="predicted"/>
<feature type="compositionally biased region" description="Polar residues" evidence="1">
    <location>
        <begin position="190"/>
        <end position="206"/>
    </location>
</feature>
<feature type="region of interest" description="Disordered" evidence="1">
    <location>
        <begin position="182"/>
        <end position="263"/>
    </location>
</feature>
<evidence type="ECO:0000313" key="4">
    <source>
        <dbReference type="WBParaSite" id="TTAC_0000612001-mRNA-1"/>
    </source>
</evidence>
<sequence length="598" mass="67602">MLLQLNHEKANLLRWKDYFSEQITHLLPTAETDSKARKEIDSLRLELKDVEGQLKSCTPIITFLNNKIRLNDVYAGDGLDYEKPSRSFSRRKSIEFLRREEEREVARALQAEMRQDTRALSQTYGIVTSADMLEGRRQSVVGLDHTLRLLDYPEDAALRERRLQLEAEVKQLDDLWREVCDFTPKPSPTTPKAMSSTSRRQKSTVSKRVASHRQDASNVTRPQSACEMGDLAHLPRRRKSSLHEIDPTSLRSADVGRKPRSQSQVTLNRLGVGGLHEHSLILSQSMGKILSSRPSSATPDRQSDNRRQHRVSESSNAFQQPKDTEPRASTFLTQPALVAQSRWKLSPNEEEDSSSTSLLSSPPPPLPPPPPIPAKSTSRKGVDSSRSTSQMNRWKSFGDNLMNVDPELKPKTGERKVFEKTNKFTRKPKKAGSGEYILKLVKSFCAGQSTRCLRETDSTSTPSEDPYEETPFVDSQYLTPRSLASNETQSLHASTSKGRRNPEEEPLPRTSITAAVDYTPSEAAYDTTEDTDTQTYPPRLTERPNNLRALPLPRPVYPSDERQNGSWNKLQTLPTSVFSAFRVPEKSTRRYRTQTTAL</sequence>
<dbReference type="AlphaFoldDB" id="A0A0R3WZB3"/>
<feature type="compositionally biased region" description="Basic and acidic residues" evidence="1">
    <location>
        <begin position="406"/>
        <end position="422"/>
    </location>
</feature>
<reference evidence="4" key="1">
    <citation type="submission" date="2017-02" db="UniProtKB">
        <authorList>
            <consortium name="WormBaseParasite"/>
        </authorList>
    </citation>
    <scope>IDENTIFICATION</scope>
</reference>
<dbReference type="EMBL" id="UYWX01020293">
    <property type="protein sequence ID" value="VDM30253.1"/>
    <property type="molecule type" value="Genomic_DNA"/>
</dbReference>
<feature type="compositionally biased region" description="Polar residues" evidence="1">
    <location>
        <begin position="476"/>
        <end position="496"/>
    </location>
</feature>
<evidence type="ECO:0000313" key="2">
    <source>
        <dbReference type="EMBL" id="VDM30253.1"/>
    </source>
</evidence>
<feature type="region of interest" description="Disordered" evidence="1">
    <location>
        <begin position="288"/>
        <end position="423"/>
    </location>
</feature>
<dbReference type="OrthoDB" id="43122at2759"/>
<feature type="compositionally biased region" description="Pro residues" evidence="1">
    <location>
        <begin position="361"/>
        <end position="373"/>
    </location>
</feature>
<feature type="compositionally biased region" description="Polar residues" evidence="1">
    <location>
        <begin position="288"/>
        <end position="300"/>
    </location>
</feature>
<feature type="region of interest" description="Disordered" evidence="1">
    <location>
        <begin position="449"/>
        <end position="567"/>
    </location>
</feature>
<gene>
    <name evidence="2" type="ORF">TTAC_LOCUS6105</name>
</gene>
<reference evidence="2 3" key="2">
    <citation type="submission" date="2018-11" db="EMBL/GenBank/DDBJ databases">
        <authorList>
            <consortium name="Pathogen Informatics"/>
        </authorList>
    </citation>
    <scope>NUCLEOTIDE SEQUENCE [LARGE SCALE GENOMIC DNA]</scope>
</reference>
<evidence type="ECO:0000313" key="3">
    <source>
        <dbReference type="Proteomes" id="UP000274429"/>
    </source>
</evidence>
<feature type="compositionally biased region" description="Polar residues" evidence="1">
    <location>
        <begin position="384"/>
        <end position="393"/>
    </location>
</feature>
<accession>A0A0R3WZB3</accession>
<dbReference type="WBParaSite" id="TTAC_0000612001-mRNA-1">
    <property type="protein sequence ID" value="TTAC_0000612001-mRNA-1"/>
    <property type="gene ID" value="TTAC_0000612001"/>
</dbReference>
<organism evidence="4">
    <name type="scientific">Hydatigena taeniaeformis</name>
    <name type="common">Feline tapeworm</name>
    <name type="synonym">Taenia taeniaeformis</name>
    <dbReference type="NCBI Taxonomy" id="6205"/>
    <lineage>
        <taxon>Eukaryota</taxon>
        <taxon>Metazoa</taxon>
        <taxon>Spiralia</taxon>
        <taxon>Lophotrochozoa</taxon>
        <taxon>Platyhelminthes</taxon>
        <taxon>Cestoda</taxon>
        <taxon>Eucestoda</taxon>
        <taxon>Cyclophyllidea</taxon>
        <taxon>Taeniidae</taxon>
        <taxon>Hydatigera</taxon>
    </lineage>
</organism>
<name>A0A0R3WZB3_HYDTA</name>
<dbReference type="Proteomes" id="UP000274429">
    <property type="component" value="Unassembled WGS sequence"/>
</dbReference>
<evidence type="ECO:0000256" key="1">
    <source>
        <dbReference type="SAM" id="MobiDB-lite"/>
    </source>
</evidence>
<keyword evidence="3" id="KW-1185">Reference proteome</keyword>
<protein>
    <submittedName>
        <fullName evidence="4">PH domain-containing protein</fullName>
    </submittedName>
</protein>
<feature type="compositionally biased region" description="Basic and acidic residues" evidence="1">
    <location>
        <begin position="301"/>
        <end position="312"/>
    </location>
</feature>